<reference evidence="3 4" key="1">
    <citation type="journal article" date="2016" name="Int. J. Syst. Evol. Microbiol.">
        <title>Labrenzia salina sp. nov., isolated from the rhizosphere of the halophyte Arthrocnemum macrostachyum.</title>
        <authorList>
            <person name="Camacho M."/>
            <person name="Redondo-Gomez S."/>
            <person name="Rodriguez-Llorente I."/>
            <person name="Rohde M."/>
            <person name="Sproer C."/>
            <person name="Schumann P."/>
            <person name="Klenk H.P."/>
            <person name="Montero-Calasanz M.D.C."/>
        </authorList>
    </citation>
    <scope>NUCLEOTIDE SEQUENCE [LARGE SCALE GENOMIC DNA]</scope>
    <source>
        <strain evidence="3 4">DSM 29163</strain>
    </source>
</reference>
<proteinExistence type="predicted"/>
<protein>
    <submittedName>
        <fullName evidence="3">OmpA family protein</fullName>
    </submittedName>
</protein>
<evidence type="ECO:0000259" key="2">
    <source>
        <dbReference type="PROSITE" id="PS51123"/>
    </source>
</evidence>
<comment type="caution">
    <text evidence="3">The sequence shown here is derived from an EMBL/GenBank/DDBJ whole genome shotgun (WGS) entry which is preliminary data.</text>
</comment>
<dbReference type="PANTHER" id="PTHR30329">
    <property type="entry name" value="STATOR ELEMENT OF FLAGELLAR MOTOR COMPLEX"/>
    <property type="match status" value="1"/>
</dbReference>
<dbReference type="SUPFAM" id="SSF103088">
    <property type="entry name" value="OmpA-like"/>
    <property type="match status" value="1"/>
</dbReference>
<sequence length="125" mass="13792">MVRRVDLDTITFSSGSAVVRESQVPLLEDLARASIALIEQDPSTVLLIEGHTDAVGSEVSNLALSDRRAETVGRILSDVYDVPPENMVIQGYGEQYLKVETEGPDERNRRVTLRNITPLLSAKKQ</sequence>
<dbReference type="Gene3D" id="3.30.1330.60">
    <property type="entry name" value="OmpA-like domain"/>
    <property type="match status" value="1"/>
</dbReference>
<dbReference type="CDD" id="cd07185">
    <property type="entry name" value="OmpA_C-like"/>
    <property type="match status" value="1"/>
</dbReference>
<keyword evidence="1" id="KW-0472">Membrane</keyword>
<gene>
    <name evidence="3" type="ORF">ON753_04530</name>
</gene>
<evidence type="ECO:0000313" key="3">
    <source>
        <dbReference type="EMBL" id="MCX2721675.1"/>
    </source>
</evidence>
<dbReference type="PROSITE" id="PS51123">
    <property type="entry name" value="OMPA_2"/>
    <property type="match status" value="1"/>
</dbReference>
<dbReference type="InterPro" id="IPR036737">
    <property type="entry name" value="OmpA-like_sf"/>
</dbReference>
<dbReference type="InterPro" id="IPR006665">
    <property type="entry name" value="OmpA-like"/>
</dbReference>
<name>A0ABT3QXP4_9HYPH</name>
<dbReference type="EMBL" id="JAPEVI010000003">
    <property type="protein sequence ID" value="MCX2721675.1"/>
    <property type="molecule type" value="Genomic_DNA"/>
</dbReference>
<evidence type="ECO:0000313" key="4">
    <source>
        <dbReference type="Proteomes" id="UP001300261"/>
    </source>
</evidence>
<dbReference type="RefSeq" id="WP_265961382.1">
    <property type="nucleotide sequence ID" value="NZ_JAPEVI010000003.1"/>
</dbReference>
<accession>A0ABT3QXP4</accession>
<feature type="domain" description="OmpA-like" evidence="2">
    <location>
        <begin position="1"/>
        <end position="119"/>
    </location>
</feature>
<organism evidence="3 4">
    <name type="scientific">Roseibium salinum</name>
    <dbReference type="NCBI Taxonomy" id="1604349"/>
    <lineage>
        <taxon>Bacteria</taxon>
        <taxon>Pseudomonadati</taxon>
        <taxon>Pseudomonadota</taxon>
        <taxon>Alphaproteobacteria</taxon>
        <taxon>Hyphomicrobiales</taxon>
        <taxon>Stappiaceae</taxon>
        <taxon>Roseibium</taxon>
    </lineage>
</organism>
<dbReference type="Proteomes" id="UP001300261">
    <property type="component" value="Unassembled WGS sequence"/>
</dbReference>
<keyword evidence="4" id="KW-1185">Reference proteome</keyword>
<dbReference type="InterPro" id="IPR050330">
    <property type="entry name" value="Bact_OuterMem_StrucFunc"/>
</dbReference>
<evidence type="ECO:0000256" key="1">
    <source>
        <dbReference type="PROSITE-ProRule" id="PRU00473"/>
    </source>
</evidence>
<dbReference type="Pfam" id="PF00691">
    <property type="entry name" value="OmpA"/>
    <property type="match status" value="1"/>
</dbReference>
<dbReference type="PANTHER" id="PTHR30329:SF21">
    <property type="entry name" value="LIPOPROTEIN YIAD-RELATED"/>
    <property type="match status" value="1"/>
</dbReference>